<reference key="1">
    <citation type="submission" date="2010-11" db="EMBL/GenBank/DDBJ databases">
        <title>The complete sequence of chromosome of Isophaera pallida ATCC 43644.</title>
        <authorList>
            <consortium name="US DOE Joint Genome Institute (JGI-PGF)"/>
            <person name="Lucas S."/>
            <person name="Copeland A."/>
            <person name="Lapidus A."/>
            <person name="Bruce D."/>
            <person name="Goodwin L."/>
            <person name="Pitluck S."/>
            <person name="Kyrpides N."/>
            <person name="Mavromatis K."/>
            <person name="Pagani I."/>
            <person name="Ivanova N."/>
            <person name="Saunders E."/>
            <person name="Brettin T."/>
            <person name="Detter J.C."/>
            <person name="Han C."/>
            <person name="Tapia R."/>
            <person name="Land M."/>
            <person name="Hauser L."/>
            <person name="Markowitz V."/>
            <person name="Cheng J.-F."/>
            <person name="Hugenholtz P."/>
            <person name="Woyke T."/>
            <person name="Wu D."/>
            <person name="Eisen J.A."/>
        </authorList>
    </citation>
    <scope>NUCLEOTIDE SEQUENCE</scope>
    <source>
        <strain>ATCC 43644</strain>
    </source>
</reference>
<sequence>MPQSRFFLRLASTNQPIDLILFDVVGTVLVPNPPVWQVYREAAARQGVDLDPQTIKTRFQTAFAQDEARDRQLGSHPGWTTNETCERERWRRIVKETLGPLPDPDRAFEELWDEFARSDRWRCPEDARDALARLNQLGLAWGIASNFDGRLRRVLRGHPEFDALGLNKESPNPPGPPRLTISSEVGARKPDRRFFDRIRETAALLPERILFVGDDPLNDGEAARALGFRTVQIDRHAERDHLDDPIAPRVRDLRHLVDQLVPA</sequence>
<dbReference type="AlphaFoldDB" id="E8QX83"/>
<evidence type="ECO:0000313" key="2">
    <source>
        <dbReference type="Proteomes" id="UP000008631"/>
    </source>
</evidence>
<dbReference type="InterPro" id="IPR044924">
    <property type="entry name" value="HAD-SF_hydro_IA_REG-2-like_cap"/>
</dbReference>
<dbReference type="InterPro" id="IPR006439">
    <property type="entry name" value="HAD-SF_hydro_IA"/>
</dbReference>
<dbReference type="SFLD" id="SFLDS00003">
    <property type="entry name" value="Haloacid_Dehalogenase"/>
    <property type="match status" value="1"/>
</dbReference>
<dbReference type="Gene3D" id="1.10.150.720">
    <property type="entry name" value="Haloacid dehalogenase-like hydrolase"/>
    <property type="match status" value="1"/>
</dbReference>
<protein>
    <submittedName>
        <fullName evidence="1">HAD-superfamily hydrolase, subfamily IA, variant 1</fullName>
    </submittedName>
</protein>
<keyword evidence="2" id="KW-1185">Reference proteome</keyword>
<dbReference type="PANTHER" id="PTHR46191">
    <property type="match status" value="1"/>
</dbReference>
<dbReference type="PANTHER" id="PTHR46191:SF2">
    <property type="entry name" value="HALOACID DEHALOGENASE-LIKE HYDROLASE DOMAIN-CONTAINING PROTEIN 3"/>
    <property type="match status" value="1"/>
</dbReference>
<reference evidence="1 2" key="2">
    <citation type="journal article" date="2011" name="Stand. Genomic Sci.">
        <title>Complete genome sequence of Isosphaera pallida type strain (IS1B).</title>
        <authorList>
            <consortium name="US DOE Joint Genome Institute (JGI-PGF)"/>
            <person name="Goker M."/>
            <person name="Cleland D."/>
            <person name="Saunders E."/>
            <person name="Lapidus A."/>
            <person name="Nolan M."/>
            <person name="Lucas S."/>
            <person name="Hammon N."/>
            <person name="Deshpande S."/>
            <person name="Cheng J.F."/>
            <person name="Tapia R."/>
            <person name="Han C."/>
            <person name="Goodwin L."/>
            <person name="Pitluck S."/>
            <person name="Liolios K."/>
            <person name="Pagani I."/>
            <person name="Ivanova N."/>
            <person name="Mavromatis K."/>
            <person name="Pati A."/>
            <person name="Chen A."/>
            <person name="Palaniappan K."/>
            <person name="Land M."/>
            <person name="Hauser L."/>
            <person name="Chang Y.J."/>
            <person name="Jeffries C.D."/>
            <person name="Detter J.C."/>
            <person name="Beck B."/>
            <person name="Woyke T."/>
            <person name="Bristow J."/>
            <person name="Eisen J.A."/>
            <person name="Markowitz V."/>
            <person name="Hugenholtz P."/>
            <person name="Kyrpides N.C."/>
            <person name="Klenk H.P."/>
        </authorList>
    </citation>
    <scope>NUCLEOTIDE SEQUENCE [LARGE SCALE GENOMIC DNA]</scope>
    <source>
        <strain evidence="2">ATCC 43644 / DSM 9630 / IS1B</strain>
    </source>
</reference>
<dbReference type="SFLD" id="SFLDG01129">
    <property type="entry name" value="C1.5:_HAD__Beta-PGM__Phosphata"/>
    <property type="match status" value="1"/>
</dbReference>
<dbReference type="HOGENOM" id="CLU_045011_8_0_0"/>
<accession>E8QX83</accession>
<dbReference type="InterPro" id="IPR036412">
    <property type="entry name" value="HAD-like_sf"/>
</dbReference>
<dbReference type="Gene3D" id="3.40.50.1000">
    <property type="entry name" value="HAD superfamily/HAD-like"/>
    <property type="match status" value="1"/>
</dbReference>
<evidence type="ECO:0000313" key="1">
    <source>
        <dbReference type="EMBL" id="ADV60916.1"/>
    </source>
</evidence>
<dbReference type="InterPro" id="IPR023214">
    <property type="entry name" value="HAD_sf"/>
</dbReference>
<dbReference type="STRING" id="575540.Isop_0321"/>
<dbReference type="InterPro" id="IPR051828">
    <property type="entry name" value="HAD-like_hydrolase_domain"/>
</dbReference>
<organism evidence="1 2">
    <name type="scientific">Isosphaera pallida (strain ATCC 43644 / DSM 9630 / IS1B)</name>
    <dbReference type="NCBI Taxonomy" id="575540"/>
    <lineage>
        <taxon>Bacteria</taxon>
        <taxon>Pseudomonadati</taxon>
        <taxon>Planctomycetota</taxon>
        <taxon>Planctomycetia</taxon>
        <taxon>Isosphaerales</taxon>
        <taxon>Isosphaeraceae</taxon>
        <taxon>Isosphaera</taxon>
    </lineage>
</organism>
<dbReference type="SUPFAM" id="SSF56784">
    <property type="entry name" value="HAD-like"/>
    <property type="match status" value="1"/>
</dbReference>
<dbReference type="GO" id="GO:0016787">
    <property type="term" value="F:hydrolase activity"/>
    <property type="evidence" value="ECO:0007669"/>
    <property type="project" value="UniProtKB-KW"/>
</dbReference>
<dbReference type="Pfam" id="PF00702">
    <property type="entry name" value="Hydrolase"/>
    <property type="match status" value="1"/>
</dbReference>
<keyword evidence="1" id="KW-0378">Hydrolase</keyword>
<dbReference type="OrthoDB" id="9809962at2"/>
<dbReference type="InParanoid" id="E8QX83"/>
<dbReference type="KEGG" id="ipa:Isop_0321"/>
<dbReference type="eggNOG" id="COG1011">
    <property type="taxonomic scope" value="Bacteria"/>
</dbReference>
<proteinExistence type="predicted"/>
<dbReference type="NCBIfam" id="TIGR01549">
    <property type="entry name" value="HAD-SF-IA-v1"/>
    <property type="match status" value="1"/>
</dbReference>
<name>E8QX83_ISOPI</name>
<dbReference type="Proteomes" id="UP000008631">
    <property type="component" value="Chromosome"/>
</dbReference>
<dbReference type="EMBL" id="CP002353">
    <property type="protein sequence ID" value="ADV60916.1"/>
    <property type="molecule type" value="Genomic_DNA"/>
</dbReference>
<gene>
    <name evidence="1" type="ordered locus">Isop_0321</name>
</gene>